<keyword evidence="2" id="KW-1185">Reference proteome</keyword>
<dbReference type="InterPro" id="IPR013321">
    <property type="entry name" value="Arc_rbn_hlx_hlx"/>
</dbReference>
<dbReference type="Gene3D" id="1.10.1220.10">
    <property type="entry name" value="Met repressor-like"/>
    <property type="match status" value="1"/>
</dbReference>
<sequence length="98" mass="11073">MSGGNVMSKSTLTIRVPEELKDRIETLAAQQGVSINQFAMYAFTKEIGELETGQLFRNMRRGIDKKMMFSRLDTILDTVSDRDVPDWDRADIETGNIG</sequence>
<accession>A0A1N6SUJ2</accession>
<evidence type="ECO:0000313" key="2">
    <source>
        <dbReference type="Proteomes" id="UP000186400"/>
    </source>
</evidence>
<dbReference type="Proteomes" id="UP000186400">
    <property type="component" value="Unassembled WGS sequence"/>
</dbReference>
<proteinExistence type="predicted"/>
<dbReference type="EMBL" id="FTMS01000009">
    <property type="protein sequence ID" value="SIQ44778.1"/>
    <property type="molecule type" value="Genomic_DNA"/>
</dbReference>
<dbReference type="STRING" id="159291.SAMN05920897_1099"/>
<dbReference type="Pfam" id="PF05534">
    <property type="entry name" value="HicB"/>
    <property type="match status" value="1"/>
</dbReference>
<dbReference type="GO" id="GO:0006355">
    <property type="term" value="P:regulation of DNA-templated transcription"/>
    <property type="evidence" value="ECO:0007669"/>
    <property type="project" value="InterPro"/>
</dbReference>
<dbReference type="AlphaFoldDB" id="A0A1N6SUJ2"/>
<dbReference type="SUPFAM" id="SSF47598">
    <property type="entry name" value="Ribbon-helix-helix"/>
    <property type="match status" value="1"/>
</dbReference>
<dbReference type="InterPro" id="IPR010985">
    <property type="entry name" value="Ribbon_hlx_hlx"/>
</dbReference>
<reference evidence="1 2" key="1">
    <citation type="submission" date="2017-01" db="EMBL/GenBank/DDBJ databases">
        <authorList>
            <person name="Mah S.A."/>
            <person name="Swanson W.J."/>
            <person name="Moy G.W."/>
            <person name="Vacquier V.D."/>
        </authorList>
    </citation>
    <scope>NUCLEOTIDE SEQUENCE [LARGE SCALE GENOMIC DNA]</scope>
    <source>
        <strain evidence="1 2">ASpG1</strain>
    </source>
</reference>
<gene>
    <name evidence="1" type="ORF">SAMN05920897_1099</name>
</gene>
<protein>
    <submittedName>
        <fullName evidence="1">HicB family protein</fullName>
    </submittedName>
</protein>
<organism evidence="1 2">
    <name type="scientific">Alkalispirochaeta americana</name>
    <dbReference type="NCBI Taxonomy" id="159291"/>
    <lineage>
        <taxon>Bacteria</taxon>
        <taxon>Pseudomonadati</taxon>
        <taxon>Spirochaetota</taxon>
        <taxon>Spirochaetia</taxon>
        <taxon>Spirochaetales</taxon>
        <taxon>Spirochaetaceae</taxon>
        <taxon>Alkalispirochaeta</taxon>
    </lineage>
</organism>
<name>A0A1N6SUJ2_9SPIO</name>
<evidence type="ECO:0000313" key="1">
    <source>
        <dbReference type="EMBL" id="SIQ44778.1"/>
    </source>
</evidence>
<dbReference type="CDD" id="cd21631">
    <property type="entry name" value="RHH_CopG_NikR-like"/>
    <property type="match status" value="1"/>
</dbReference>
<dbReference type="InterPro" id="IPR008651">
    <property type="entry name" value="Uncharacterised_HicB"/>
</dbReference>